<dbReference type="PANTHER" id="PTHR30055">
    <property type="entry name" value="HTH-TYPE TRANSCRIPTIONAL REGULATOR RUTR"/>
    <property type="match status" value="1"/>
</dbReference>
<accession>A0ABY4MYV6</accession>
<sequence length="226" mass="24773">MNEQGLRKDAERNRERLLEAGRKVFAERGLGASLNDVAKAAGVGVGTAYRRFANKDELIDAIFVRQVDELGAILNESLADEDAWRGLVNYLEGTLAIQARDRGMAQILSGSWASLEEYNAQRARLAPLVNRLADRARETGVVRADLTGTDLIFLQIGLTAIATTARDGADHINRADAPELYRRYLGVFLDGIREPATRTELPIPALSTDDTHALLRQTVSGDDVTE</sequence>
<dbReference type="Pfam" id="PF00440">
    <property type="entry name" value="TetR_N"/>
    <property type="match status" value="1"/>
</dbReference>
<dbReference type="PRINTS" id="PR00455">
    <property type="entry name" value="HTHTETR"/>
</dbReference>
<dbReference type="PANTHER" id="PTHR30055:SF234">
    <property type="entry name" value="HTH-TYPE TRANSCRIPTIONAL REGULATOR BETI"/>
    <property type="match status" value="1"/>
</dbReference>
<evidence type="ECO:0000256" key="4">
    <source>
        <dbReference type="PROSITE-ProRule" id="PRU00335"/>
    </source>
</evidence>
<keyword evidence="2 4" id="KW-0238">DNA-binding</keyword>
<evidence type="ECO:0000256" key="1">
    <source>
        <dbReference type="ARBA" id="ARBA00023015"/>
    </source>
</evidence>
<dbReference type="InterPro" id="IPR001647">
    <property type="entry name" value="HTH_TetR"/>
</dbReference>
<gene>
    <name evidence="6" type="ORF">M3M28_03945</name>
</gene>
<dbReference type="InterPro" id="IPR050109">
    <property type="entry name" value="HTH-type_TetR-like_transc_reg"/>
</dbReference>
<feature type="DNA-binding region" description="H-T-H motif" evidence="4">
    <location>
        <begin position="33"/>
        <end position="52"/>
    </location>
</feature>
<evidence type="ECO:0000259" key="5">
    <source>
        <dbReference type="PROSITE" id="PS50977"/>
    </source>
</evidence>
<keyword evidence="1" id="KW-0805">Transcription regulation</keyword>
<evidence type="ECO:0000256" key="3">
    <source>
        <dbReference type="ARBA" id="ARBA00023163"/>
    </source>
</evidence>
<feature type="domain" description="HTH tetR-type" evidence="5">
    <location>
        <begin position="11"/>
        <end position="70"/>
    </location>
</feature>
<dbReference type="PROSITE" id="PS50977">
    <property type="entry name" value="HTH_TETR_2"/>
    <property type="match status" value="1"/>
</dbReference>
<protein>
    <submittedName>
        <fullName evidence="6">TetR/AcrR family transcriptional regulator</fullName>
    </submittedName>
</protein>
<dbReference type="InterPro" id="IPR036271">
    <property type="entry name" value="Tet_transcr_reg_TetR-rel_C_sf"/>
</dbReference>
<dbReference type="InterPro" id="IPR023772">
    <property type="entry name" value="DNA-bd_HTH_TetR-type_CS"/>
</dbReference>
<proteinExistence type="predicted"/>
<dbReference type="SUPFAM" id="SSF48498">
    <property type="entry name" value="Tetracyclin repressor-like, C-terminal domain"/>
    <property type="match status" value="1"/>
</dbReference>
<dbReference type="InterPro" id="IPR049445">
    <property type="entry name" value="TetR_SbtR-like_C"/>
</dbReference>
<dbReference type="Gene3D" id="1.10.357.10">
    <property type="entry name" value="Tetracycline Repressor, domain 2"/>
    <property type="match status" value="1"/>
</dbReference>
<dbReference type="PROSITE" id="PS01081">
    <property type="entry name" value="HTH_TETR_1"/>
    <property type="match status" value="1"/>
</dbReference>
<organism evidence="6">
    <name type="scientific">Gulosibacter sediminis</name>
    <dbReference type="NCBI Taxonomy" id="1729695"/>
    <lineage>
        <taxon>Bacteria</taxon>
        <taxon>Bacillati</taxon>
        <taxon>Actinomycetota</taxon>
        <taxon>Actinomycetes</taxon>
        <taxon>Micrococcales</taxon>
        <taxon>Microbacteriaceae</taxon>
        <taxon>Gulosibacter</taxon>
    </lineage>
</organism>
<dbReference type="InterPro" id="IPR009057">
    <property type="entry name" value="Homeodomain-like_sf"/>
</dbReference>
<reference evidence="6" key="1">
    <citation type="submission" date="2022-05" db="EMBL/GenBank/DDBJ databases">
        <title>Complete genome sequence of toluene-degrading Gulosibacter sediminis strain ACHW.36C.</title>
        <authorList>
            <person name="Wai A.C."/>
            <person name="Lai G.K."/>
            <person name="Griffin S.D."/>
            <person name="Leung F.C."/>
        </authorList>
    </citation>
    <scope>NUCLEOTIDE SEQUENCE [LARGE SCALE GENOMIC DNA]</scope>
    <source>
        <strain evidence="6">ACHW.36C</strain>
    </source>
</reference>
<dbReference type="EMBL" id="CP097160">
    <property type="protein sequence ID" value="UQN15620.1"/>
    <property type="molecule type" value="Genomic_DNA"/>
</dbReference>
<dbReference type="Pfam" id="PF21597">
    <property type="entry name" value="TetR_C_43"/>
    <property type="match status" value="1"/>
</dbReference>
<evidence type="ECO:0000256" key="2">
    <source>
        <dbReference type="ARBA" id="ARBA00023125"/>
    </source>
</evidence>
<dbReference type="SUPFAM" id="SSF46689">
    <property type="entry name" value="Homeodomain-like"/>
    <property type="match status" value="1"/>
</dbReference>
<name>A0ABY4MYV6_9MICO</name>
<evidence type="ECO:0000313" key="6">
    <source>
        <dbReference type="EMBL" id="UQN15620.1"/>
    </source>
</evidence>
<keyword evidence="3" id="KW-0804">Transcription</keyword>